<dbReference type="PANTHER" id="PTHR43685">
    <property type="entry name" value="GLYCOSYLTRANSFERASE"/>
    <property type="match status" value="1"/>
</dbReference>
<accession>A0A318TB45</accession>
<comment type="caution">
    <text evidence="2">The sequence shown here is derived from an EMBL/GenBank/DDBJ whole genome shotgun (WGS) entry which is preliminary data.</text>
</comment>
<dbReference type="Gene3D" id="3.90.550.10">
    <property type="entry name" value="Spore Coat Polysaccharide Biosynthesis Protein SpsA, Chain A"/>
    <property type="match status" value="1"/>
</dbReference>
<dbReference type="InterPro" id="IPR050834">
    <property type="entry name" value="Glycosyltransf_2"/>
</dbReference>
<dbReference type="PANTHER" id="PTHR43685:SF2">
    <property type="entry name" value="GLYCOSYLTRANSFERASE 2-LIKE DOMAIN-CONTAINING PROTEIN"/>
    <property type="match status" value="1"/>
</dbReference>
<dbReference type="EMBL" id="QJTI01000030">
    <property type="protein sequence ID" value="PYF00054.1"/>
    <property type="molecule type" value="Genomic_DNA"/>
</dbReference>
<name>A0A318TB45_9BRAD</name>
<evidence type="ECO:0000313" key="2">
    <source>
        <dbReference type="EMBL" id="PYF00054.1"/>
    </source>
</evidence>
<dbReference type="OrthoDB" id="8097803at2"/>
<evidence type="ECO:0000259" key="1">
    <source>
        <dbReference type="Pfam" id="PF00535"/>
    </source>
</evidence>
<protein>
    <submittedName>
        <fullName evidence="2">Glycosyl transferase family 2</fullName>
    </submittedName>
</protein>
<dbReference type="AlphaFoldDB" id="A0A318TB45"/>
<dbReference type="RefSeq" id="WP_110782464.1">
    <property type="nucleotide sequence ID" value="NZ_QJTI01000030.1"/>
</dbReference>
<dbReference type="InterPro" id="IPR029044">
    <property type="entry name" value="Nucleotide-diphossugar_trans"/>
</dbReference>
<gene>
    <name evidence="2" type="ORF">BJ122_13023</name>
</gene>
<feature type="domain" description="Glycosyltransferase 2-like" evidence="1">
    <location>
        <begin position="23"/>
        <end position="135"/>
    </location>
</feature>
<sequence>MLHLRESPSRITPVHQHVGPLVTIAIPTFNRSELLRACIDRVLAQTYPRFELLICDNASEDDTEQMLAGVDDDRLRVVRHDTNIGLLPNWNSCVEHARGDYIVILPDDDAIAPHFLERCVDVINQHPNLQLVVSLSDVELKEFGTAVPAQASRVLSTGVQDGIDVLMEFLRGRITVTMCSVLMKTSMLRERGGIPQNFPHTADVAAWAPLLLFGQAGFVNETCASFTHHNDSETGRLSLEQLLDDGWKVADLISAVADERVADQSKRELVRVNAKRCFARRGMIVLSDHRRNGGSISNLLNAAWRFRTHLRHGDPASAVRLAALLMLPRPVIDQLHRLKHAVATPSA</sequence>
<dbReference type="Proteomes" id="UP000248148">
    <property type="component" value="Unassembled WGS sequence"/>
</dbReference>
<dbReference type="InterPro" id="IPR001173">
    <property type="entry name" value="Glyco_trans_2-like"/>
</dbReference>
<organism evidence="2 3">
    <name type="scientific">Rhodopseudomonas faecalis</name>
    <dbReference type="NCBI Taxonomy" id="99655"/>
    <lineage>
        <taxon>Bacteria</taxon>
        <taxon>Pseudomonadati</taxon>
        <taxon>Pseudomonadota</taxon>
        <taxon>Alphaproteobacteria</taxon>
        <taxon>Hyphomicrobiales</taxon>
        <taxon>Nitrobacteraceae</taxon>
        <taxon>Rhodopseudomonas</taxon>
    </lineage>
</organism>
<keyword evidence="2" id="KW-0808">Transferase</keyword>
<reference evidence="2 3" key="1">
    <citation type="submission" date="2018-06" db="EMBL/GenBank/DDBJ databases">
        <title>Genomic Encyclopedia of Archaeal and Bacterial Type Strains, Phase II (KMG-II): from individual species to whole genera.</title>
        <authorList>
            <person name="Goeker M."/>
        </authorList>
    </citation>
    <scope>NUCLEOTIDE SEQUENCE [LARGE SCALE GENOMIC DNA]</scope>
    <source>
        <strain evidence="2 3">JCM 11668</strain>
    </source>
</reference>
<dbReference type="CDD" id="cd00761">
    <property type="entry name" value="Glyco_tranf_GTA_type"/>
    <property type="match status" value="1"/>
</dbReference>
<keyword evidence="3" id="KW-1185">Reference proteome</keyword>
<proteinExistence type="predicted"/>
<evidence type="ECO:0000313" key="3">
    <source>
        <dbReference type="Proteomes" id="UP000248148"/>
    </source>
</evidence>
<dbReference type="SUPFAM" id="SSF53448">
    <property type="entry name" value="Nucleotide-diphospho-sugar transferases"/>
    <property type="match status" value="1"/>
</dbReference>
<dbReference type="Pfam" id="PF00535">
    <property type="entry name" value="Glycos_transf_2"/>
    <property type="match status" value="1"/>
</dbReference>
<dbReference type="GO" id="GO:0016740">
    <property type="term" value="F:transferase activity"/>
    <property type="evidence" value="ECO:0007669"/>
    <property type="project" value="UniProtKB-KW"/>
</dbReference>